<dbReference type="Proteomes" id="UP000677054">
    <property type="component" value="Unassembled WGS sequence"/>
</dbReference>
<gene>
    <name evidence="1" type="ORF">DSTB1V02_LOCUS7688</name>
</gene>
<proteinExistence type="predicted"/>
<dbReference type="AlphaFoldDB" id="A0A7R9A4F8"/>
<sequence length="1043" mass="117664">MDSVFSEGIDLEEGHVVLDEHVVQLHDDVGSDLNFVGFDAEAMGHGEGLLHAQPREDVHRLLEDHLRVLLGHILNVHPSHWGCHQHRSLHNSSKPTPWNHWRKKNQTHEKTSLTPPFMPFLHDPFPLPPVRTCAFTTKSVQPDSFCNRKAPSLHLWTDYCQGCCQGHDLDLTEEKISKRKEEIRDVLNRERNEKVRKVQDCVKGRQVGREVRQTWSCAMDWHRVGLTSAHGGIGTECLQGRRSGILKLASSASPSHAKLSAEEGRTRAGAAEVSLNQENDVLEAFAAESKVLSMIPEDDLHFLLIIHTSLAPVLSHLWNEELVATCRDVFPTIPSPLYLKLIRDRSLCDRLGDFLLCLPHDAGLKVERDLGPSLSRVEDVSAKIAVEAQFLRFHAHSLQRGRTDSTEPLASLLESWRNLVGQKRNVGLLRGILVFQLTKLICQSLELFFIGKFPHHPSEERPLHDKEDDLWTYRDRFYLTQRGFLQTNSVPEETQTTLSQAMLSLVSSVIIATLKQVTMNHWLEWGEVELKDLPWENLQSGICHYMHKTLHFLLNVPVIKSSFPPQDLKCLVSMYGNFVNVKEVQSMSVEELMGMISPRSFISSEALHALVRHEQLLSETEACRFLQGCGELISLEGLGTLLQRCRNQDADELKHLSLRLMMGFPGEDQRRILEEFVSRHGLETGLETKAFPLNLTKALNQMSAQVDMKSELVHFTLALQNPEKVISALLAQTLKTGMQLKILGQVLQDLRCVCSHESDRIAIPNLSGSDIVVEKTLLDSHVFELGQTLKPSEGKSFLDLNSLLLGEELVSVRQILFCICLPLLDLRLHDDLAVQLMQQTLSSAGSNDLDGIDVPVLVCHLAQVLEAHRDFSTTQDLDIAETIIECFTILLESPAQLTEEQQETVRKMLVSQAPGSLPYIGKWVFHEKDTSSLDPLMQLWCCPNKEPSHHLESSYLAVEASGETWTSLGNFTKVAKQILQLAQILPTVPSEYQEKFILFSLQDLGSQKSKVKRRDQELGQLLQSCHALKKMGVQVKTQLHQIH</sequence>
<accession>A0A7R9A4F8</accession>
<dbReference type="EMBL" id="LR901131">
    <property type="protein sequence ID" value="CAD7247863.1"/>
    <property type="molecule type" value="Genomic_DNA"/>
</dbReference>
<reference evidence="1" key="1">
    <citation type="submission" date="2020-11" db="EMBL/GenBank/DDBJ databases">
        <authorList>
            <person name="Tran Van P."/>
        </authorList>
    </citation>
    <scope>NUCLEOTIDE SEQUENCE</scope>
</reference>
<keyword evidence="2" id="KW-1185">Reference proteome</keyword>
<protein>
    <submittedName>
        <fullName evidence="1">Uncharacterized protein</fullName>
    </submittedName>
</protein>
<evidence type="ECO:0000313" key="2">
    <source>
        <dbReference type="Proteomes" id="UP000677054"/>
    </source>
</evidence>
<organism evidence="1">
    <name type="scientific">Darwinula stevensoni</name>
    <dbReference type="NCBI Taxonomy" id="69355"/>
    <lineage>
        <taxon>Eukaryota</taxon>
        <taxon>Metazoa</taxon>
        <taxon>Ecdysozoa</taxon>
        <taxon>Arthropoda</taxon>
        <taxon>Crustacea</taxon>
        <taxon>Oligostraca</taxon>
        <taxon>Ostracoda</taxon>
        <taxon>Podocopa</taxon>
        <taxon>Podocopida</taxon>
        <taxon>Darwinulocopina</taxon>
        <taxon>Darwinuloidea</taxon>
        <taxon>Darwinulidae</taxon>
        <taxon>Darwinula</taxon>
    </lineage>
</organism>
<dbReference type="EMBL" id="CAJPEV010001614">
    <property type="protein sequence ID" value="CAG0893526.1"/>
    <property type="molecule type" value="Genomic_DNA"/>
</dbReference>
<name>A0A7R9A4F8_9CRUS</name>
<evidence type="ECO:0000313" key="1">
    <source>
        <dbReference type="EMBL" id="CAD7247863.1"/>
    </source>
</evidence>